<name>C4JKU6_UNCRE</name>
<dbReference type="InterPro" id="IPR011009">
    <property type="entry name" value="Kinase-like_dom_sf"/>
</dbReference>
<dbReference type="GO" id="GO:0005739">
    <property type="term" value="C:mitochondrion"/>
    <property type="evidence" value="ECO:0007669"/>
    <property type="project" value="TreeGrafter"/>
</dbReference>
<evidence type="ECO:0000313" key="3">
    <source>
        <dbReference type="Proteomes" id="UP000002058"/>
    </source>
</evidence>
<reference evidence="3" key="1">
    <citation type="journal article" date="2009" name="Genome Res.">
        <title>Comparative genomic analyses of the human fungal pathogens Coccidioides and their relatives.</title>
        <authorList>
            <person name="Sharpton T.J."/>
            <person name="Stajich J.E."/>
            <person name="Rounsley S.D."/>
            <person name="Gardner M.J."/>
            <person name="Wortman J.R."/>
            <person name="Jordar V.S."/>
            <person name="Maiti R."/>
            <person name="Kodira C.D."/>
            <person name="Neafsey D.E."/>
            <person name="Zeng Q."/>
            <person name="Hung C.-Y."/>
            <person name="McMahan C."/>
            <person name="Muszewska A."/>
            <person name="Grynberg M."/>
            <person name="Mandel M.A."/>
            <person name="Kellner E.M."/>
            <person name="Barker B.M."/>
            <person name="Galgiani J.N."/>
            <person name="Orbach M.J."/>
            <person name="Kirkland T.N."/>
            <person name="Cole G.T."/>
            <person name="Henn M.R."/>
            <person name="Birren B.W."/>
            <person name="Taylor J.W."/>
        </authorList>
    </citation>
    <scope>NUCLEOTIDE SEQUENCE [LARGE SCALE GENOMIC DNA]</scope>
    <source>
        <strain evidence="3">UAMH 1704</strain>
    </source>
</reference>
<protein>
    <recommendedName>
        <fullName evidence="1">Aminoglycoside phosphotransferase domain-containing protein</fullName>
    </recommendedName>
</protein>
<dbReference type="SUPFAM" id="SSF56112">
    <property type="entry name" value="Protein kinase-like (PK-like)"/>
    <property type="match status" value="1"/>
</dbReference>
<dbReference type="PANTHER" id="PTHR36091">
    <property type="entry name" value="ALTERED INHERITANCE OF MITOCHONDRIA PROTEIN 9, MITOCHONDRIAL"/>
    <property type="match status" value="1"/>
</dbReference>
<feature type="domain" description="Aminoglycoside phosphotransferase" evidence="1">
    <location>
        <begin position="119"/>
        <end position="173"/>
    </location>
</feature>
<dbReference type="Gene3D" id="3.90.1200.10">
    <property type="match status" value="1"/>
</dbReference>
<dbReference type="GeneID" id="8441381"/>
<dbReference type="AlphaFoldDB" id="C4JKU6"/>
<dbReference type="OrthoDB" id="10003767at2759"/>
<gene>
    <name evidence="2" type="ORF">UREG_00161</name>
</gene>
<proteinExistence type="predicted"/>
<evidence type="ECO:0000259" key="1">
    <source>
        <dbReference type="Pfam" id="PF01636"/>
    </source>
</evidence>
<dbReference type="KEGG" id="ure:UREG_00161"/>
<dbReference type="Proteomes" id="UP000002058">
    <property type="component" value="Unassembled WGS sequence"/>
</dbReference>
<dbReference type="OMA" id="HENYEEV"/>
<keyword evidence="3" id="KW-1185">Reference proteome</keyword>
<dbReference type="EMBL" id="CH476615">
    <property type="protein sequence ID" value="EEP75315.1"/>
    <property type="molecule type" value="Genomic_DNA"/>
</dbReference>
<accession>C4JKU6</accession>
<organism evidence="2 3">
    <name type="scientific">Uncinocarpus reesii (strain UAMH 1704)</name>
    <dbReference type="NCBI Taxonomy" id="336963"/>
    <lineage>
        <taxon>Eukaryota</taxon>
        <taxon>Fungi</taxon>
        <taxon>Dikarya</taxon>
        <taxon>Ascomycota</taxon>
        <taxon>Pezizomycotina</taxon>
        <taxon>Eurotiomycetes</taxon>
        <taxon>Eurotiomycetidae</taxon>
        <taxon>Onygenales</taxon>
        <taxon>Onygenaceae</taxon>
        <taxon>Uncinocarpus</taxon>
    </lineage>
</organism>
<dbReference type="VEuPathDB" id="FungiDB:UREG_00161"/>
<dbReference type="Pfam" id="PF01636">
    <property type="entry name" value="APH"/>
    <property type="match status" value="1"/>
</dbReference>
<evidence type="ECO:0000313" key="2">
    <source>
        <dbReference type="EMBL" id="EEP75315.1"/>
    </source>
</evidence>
<dbReference type="eggNOG" id="ENOG502SHU0">
    <property type="taxonomic scope" value="Eukaryota"/>
</dbReference>
<dbReference type="PANTHER" id="PTHR36091:SF2">
    <property type="entry name" value="AMINOGLYCOSIDE PHOSPHOTRANSFERASE DOMAIN-CONTAINING PROTEIN"/>
    <property type="match status" value="1"/>
</dbReference>
<dbReference type="InParanoid" id="C4JKU6"/>
<dbReference type="InterPro" id="IPR051035">
    <property type="entry name" value="Mito_inheritance_9"/>
</dbReference>
<sequence length="377" mass="43668">MEKIQGIPLAEAWRRLQETDKLKVLLKVFDYQRTWSSVSFSRLGSLYYTEDVHVSPEDYLYADKNGVHVQNPKFTVGPAANYEWFENGRDYANCDRGPCKLRVAGLYQPNRERKLAAMQSYLQVLETFLPKDPNLLKGHIWHSDFHDENIFVNPERPTEVTGIIDWQSTYIAPLFDHTLDPLFFDFPATDVDDNLEIPKAPENYSTLQGEEKATVARHYLDKCLMVAWRRLVKKKNPSHYSAIMFRNSVIGVFLEVSRRVSEVGEANARALLLDIRDDWQNQGPRLDTDPIPFPIEFSDSEVAEIESDAESAERGMDAMADIRRRLGSSWPEKGIAEHEKYEEVMETLRAAKIDLMKQYTHTSDDRATFESYWPFKD</sequence>
<dbReference type="InterPro" id="IPR002575">
    <property type="entry name" value="Aminoglycoside_PTrfase"/>
</dbReference>
<dbReference type="HOGENOM" id="CLU_019189_13_0_1"/>
<dbReference type="RefSeq" id="XP_002540648.1">
    <property type="nucleotide sequence ID" value="XM_002540602.1"/>
</dbReference>